<dbReference type="Gene3D" id="1.10.357.20">
    <property type="entry name" value="SLC41 divalent cation transporters, integral membrane domain"/>
    <property type="match status" value="1"/>
</dbReference>
<keyword evidence="5" id="KW-0460">Magnesium</keyword>
<dbReference type="InterPro" id="IPR006669">
    <property type="entry name" value="MgtE_transporter"/>
</dbReference>
<dbReference type="InterPro" id="IPR000644">
    <property type="entry name" value="CBS_dom"/>
</dbReference>
<dbReference type="AlphaFoldDB" id="A0A3B1DVB6"/>
<evidence type="ECO:0000256" key="3">
    <source>
        <dbReference type="ARBA" id="ARBA00022448"/>
    </source>
</evidence>
<dbReference type="InterPro" id="IPR006667">
    <property type="entry name" value="SLC41_membr_dom"/>
</dbReference>
<gene>
    <name evidence="10" type="ORF">MNBD_PLANCTO03-1105</name>
</gene>
<keyword evidence="7 8" id="KW-0472">Membrane</keyword>
<comment type="similarity">
    <text evidence="2">Belongs to the SLC41A transporter family.</text>
</comment>
<keyword evidence="6 8" id="KW-1133">Transmembrane helix</keyword>
<feature type="non-terminal residue" evidence="10">
    <location>
        <position position="1"/>
    </location>
</feature>
<evidence type="ECO:0000259" key="9">
    <source>
        <dbReference type="PROSITE" id="PS51371"/>
    </source>
</evidence>
<evidence type="ECO:0000256" key="2">
    <source>
        <dbReference type="ARBA" id="ARBA00009749"/>
    </source>
</evidence>
<dbReference type="PROSITE" id="PS51371">
    <property type="entry name" value="CBS"/>
    <property type="match status" value="1"/>
</dbReference>
<dbReference type="SUPFAM" id="SSF161093">
    <property type="entry name" value="MgtE membrane domain-like"/>
    <property type="match status" value="1"/>
</dbReference>
<dbReference type="NCBIfam" id="TIGR00400">
    <property type="entry name" value="mgtE"/>
    <property type="match status" value="1"/>
</dbReference>
<sequence>SRLIARLSPENRRITQQILNYPEESVGRLMTPDYVRVRMGWTVAQAIDHIRKHGRDAETINWVFVVGDHLKLLDELPIRRLLLAEADETIESLCDGRVLSLAATDDREEAVRVMGKYDRTALPVVDTAGSLLGIVTFDDVADVAEEEATEDIHKLGGIEALDQPYMQTGFFEMIRKRGGWLCALFVFQVLTIGVMSHFESALERAVVLMAFVPLIISSGGNTGTQAASLLIRALALEEVELSDWWQIVRREVAVGITLGATLGLLGWTLVLTLHALGVTHTEYASLVGLAVGVAVLSIVLWGVLLGSLLPLLLHRMGLDPAAISSPLVATLMDVSGLVIYFGVATVVLSGTLL</sequence>
<feature type="transmembrane region" description="Helical" evidence="8">
    <location>
        <begin position="210"/>
        <end position="231"/>
    </location>
</feature>
<keyword evidence="3" id="KW-0813">Transport</keyword>
<feature type="domain" description="CBS" evidence="9">
    <location>
        <begin position="90"/>
        <end position="150"/>
    </location>
</feature>
<feature type="transmembrane region" description="Helical" evidence="8">
    <location>
        <begin position="283"/>
        <end position="313"/>
    </location>
</feature>
<evidence type="ECO:0000256" key="6">
    <source>
        <dbReference type="ARBA" id="ARBA00022989"/>
    </source>
</evidence>
<feature type="transmembrane region" description="Helical" evidence="8">
    <location>
        <begin position="325"/>
        <end position="348"/>
    </location>
</feature>
<evidence type="ECO:0000256" key="4">
    <source>
        <dbReference type="ARBA" id="ARBA00022692"/>
    </source>
</evidence>
<evidence type="ECO:0000256" key="1">
    <source>
        <dbReference type="ARBA" id="ARBA00004141"/>
    </source>
</evidence>
<dbReference type="InterPro" id="IPR036739">
    <property type="entry name" value="SLC41_membr_dom_sf"/>
</dbReference>
<keyword evidence="4 8" id="KW-0812">Transmembrane</keyword>
<evidence type="ECO:0000256" key="7">
    <source>
        <dbReference type="ARBA" id="ARBA00023136"/>
    </source>
</evidence>
<proteinExistence type="inferred from homology"/>
<dbReference type="CDD" id="cd04606">
    <property type="entry name" value="CBS_pair_Mg_transporter"/>
    <property type="match status" value="1"/>
</dbReference>
<feature type="transmembrane region" description="Helical" evidence="8">
    <location>
        <begin position="252"/>
        <end position="277"/>
    </location>
</feature>
<name>A0A3B1DVB6_9ZZZZ</name>
<dbReference type="InterPro" id="IPR046342">
    <property type="entry name" value="CBS_dom_sf"/>
</dbReference>
<dbReference type="Gene3D" id="3.10.580.10">
    <property type="entry name" value="CBS-domain"/>
    <property type="match status" value="1"/>
</dbReference>
<dbReference type="SUPFAM" id="SSF54631">
    <property type="entry name" value="CBS-domain pair"/>
    <property type="match status" value="1"/>
</dbReference>
<dbReference type="GO" id="GO:0015095">
    <property type="term" value="F:magnesium ion transmembrane transporter activity"/>
    <property type="evidence" value="ECO:0007669"/>
    <property type="project" value="InterPro"/>
</dbReference>
<dbReference type="SMART" id="SM00116">
    <property type="entry name" value="CBS"/>
    <property type="match status" value="1"/>
</dbReference>
<accession>A0A3B1DVB6</accession>
<dbReference type="Pfam" id="PF00571">
    <property type="entry name" value="CBS"/>
    <property type="match status" value="2"/>
</dbReference>
<reference evidence="10" key="1">
    <citation type="submission" date="2018-06" db="EMBL/GenBank/DDBJ databases">
        <authorList>
            <person name="Zhirakovskaya E."/>
        </authorList>
    </citation>
    <scope>NUCLEOTIDE SEQUENCE</scope>
</reference>
<organism evidence="10">
    <name type="scientific">hydrothermal vent metagenome</name>
    <dbReference type="NCBI Taxonomy" id="652676"/>
    <lineage>
        <taxon>unclassified sequences</taxon>
        <taxon>metagenomes</taxon>
        <taxon>ecological metagenomes</taxon>
    </lineage>
</organism>
<dbReference type="Pfam" id="PF01769">
    <property type="entry name" value="MgtE"/>
    <property type="match status" value="1"/>
</dbReference>
<evidence type="ECO:0000256" key="8">
    <source>
        <dbReference type="SAM" id="Phobius"/>
    </source>
</evidence>
<dbReference type="GO" id="GO:0016020">
    <property type="term" value="C:membrane"/>
    <property type="evidence" value="ECO:0007669"/>
    <property type="project" value="UniProtKB-SubCell"/>
</dbReference>
<dbReference type="PANTHER" id="PTHR43773">
    <property type="entry name" value="MAGNESIUM TRANSPORTER MGTE"/>
    <property type="match status" value="1"/>
</dbReference>
<feature type="transmembrane region" description="Helical" evidence="8">
    <location>
        <begin position="178"/>
        <end position="198"/>
    </location>
</feature>
<protein>
    <submittedName>
        <fullName evidence="10">Mg/Co/Ni transporter MgtE, CBS domain-containing</fullName>
    </submittedName>
</protein>
<comment type="subcellular location">
    <subcellularLocation>
        <location evidence="1">Membrane</location>
        <topology evidence="1">Multi-pass membrane protein</topology>
    </subcellularLocation>
</comment>
<evidence type="ECO:0000256" key="5">
    <source>
        <dbReference type="ARBA" id="ARBA00022842"/>
    </source>
</evidence>
<evidence type="ECO:0000313" key="10">
    <source>
        <dbReference type="EMBL" id="VAX40124.1"/>
    </source>
</evidence>
<dbReference type="PANTHER" id="PTHR43773:SF1">
    <property type="entry name" value="MAGNESIUM TRANSPORTER MGTE"/>
    <property type="match status" value="1"/>
</dbReference>
<dbReference type="EMBL" id="UOGK01000338">
    <property type="protein sequence ID" value="VAX40124.1"/>
    <property type="molecule type" value="Genomic_DNA"/>
</dbReference>